<dbReference type="Pfam" id="PF00550">
    <property type="entry name" value="PP-binding"/>
    <property type="match status" value="1"/>
</dbReference>
<feature type="domain" description="Carrier" evidence="8">
    <location>
        <begin position="591"/>
        <end position="665"/>
    </location>
</feature>
<dbReference type="InterPro" id="IPR042099">
    <property type="entry name" value="ANL_N_sf"/>
</dbReference>
<evidence type="ECO:0000313" key="10">
    <source>
        <dbReference type="Proteomes" id="UP001597459"/>
    </source>
</evidence>
<dbReference type="CDD" id="cd05931">
    <property type="entry name" value="FAAL"/>
    <property type="match status" value="1"/>
</dbReference>
<dbReference type="SUPFAM" id="SSF56801">
    <property type="entry name" value="Acetyl-CoA synthetase-like"/>
    <property type="match status" value="1"/>
</dbReference>
<keyword evidence="5" id="KW-0276">Fatty acid metabolism</keyword>
<dbReference type="InterPro" id="IPR036736">
    <property type="entry name" value="ACP-like_sf"/>
</dbReference>
<dbReference type="PANTHER" id="PTHR22754:SF32">
    <property type="entry name" value="DISCO-INTERACTING PROTEIN 2"/>
    <property type="match status" value="1"/>
</dbReference>
<organism evidence="9 10">
    <name type="scientific">Aquimarina hainanensis</name>
    <dbReference type="NCBI Taxonomy" id="1578017"/>
    <lineage>
        <taxon>Bacteria</taxon>
        <taxon>Pseudomonadati</taxon>
        <taxon>Bacteroidota</taxon>
        <taxon>Flavobacteriia</taxon>
        <taxon>Flavobacteriales</taxon>
        <taxon>Flavobacteriaceae</taxon>
        <taxon>Aquimarina</taxon>
    </lineage>
</organism>
<reference evidence="10" key="1">
    <citation type="journal article" date="2019" name="Int. J. Syst. Evol. Microbiol.">
        <title>The Global Catalogue of Microorganisms (GCM) 10K type strain sequencing project: providing services to taxonomists for standard genome sequencing and annotation.</title>
        <authorList>
            <consortium name="The Broad Institute Genomics Platform"/>
            <consortium name="The Broad Institute Genome Sequencing Center for Infectious Disease"/>
            <person name="Wu L."/>
            <person name="Ma J."/>
        </authorList>
    </citation>
    <scope>NUCLEOTIDE SEQUENCE [LARGE SCALE GENOMIC DNA]</scope>
    <source>
        <strain evidence="10">KCTC 42423</strain>
    </source>
</reference>
<dbReference type="InterPro" id="IPR020806">
    <property type="entry name" value="PKS_PP-bd"/>
</dbReference>
<evidence type="ECO:0000256" key="7">
    <source>
        <dbReference type="SAM" id="Phobius"/>
    </source>
</evidence>
<dbReference type="InterPro" id="IPR009081">
    <property type="entry name" value="PP-bd_ACP"/>
</dbReference>
<name>A0ABW5N4K7_9FLAO</name>
<sequence length="700" mass="78723">MKSIIEILQYRAEDSPDTIAYNYIDLTGNITSITYGTLLTKTILYASYLKSKKIHKGDRCLLLFPQGISFIISFLACNWIGAIPIPLNIPGRNKPLFKWEKIASDANPVSIITTPSQKDFITTTLTPSSILSSLPVLAIKEDFLTEKNDSPSPDTIAFLQYTSGSTGAPKGVMVSQHALINNLKETKKLFSFSKESKMVSWLPFYHDMGLILGILQGLYSQCPVYLMSPADFMSHPLLWVEIITKYKGTHTAAPNFAYELIADKLSDKSRKNYSFASLERAVCGAEPIHLSTMVRFQEIAASYGLKDHVISPGYGLAEATLVVSSHTVSQPVKWLEVDKKLLLENTVSKINQGILNDTKESTLKKEDFSSYLVSNGYCIDNHTITIRDPETGILSPPQQIGEICFSGPSLPTGYWNNPKVTSTTFIREITTIPYIKTGDLGFLDSDNTLYVTGRIKDLIIIRGANYYPQDIERTAFSCNENLRTDGAAAFSILKEGQEKVILFQELTRSGIRTPDYKLWEQHIKQEIIRTHGIILESIFFIPPMHIPRTTSGKIQRSKAKSMYLNNEWKKIIHSYTRQSPLYTATDITSQAQLEQCITTLVAKQLGVSEQSLKYNTPFIELGITSMMSLLIKDTLENILDIPIPSTTLFNYNTIPLLSQHLYQLKEQTVTNHIPITTPEENYDHYSEQELLSLLEKELND</sequence>
<dbReference type="RefSeq" id="WP_378257417.1">
    <property type="nucleotide sequence ID" value="NZ_JBHSJV010000001.1"/>
</dbReference>
<protein>
    <submittedName>
        <fullName evidence="9">AMP-binding protein</fullName>
    </submittedName>
</protein>
<dbReference type="Pfam" id="PF23024">
    <property type="entry name" value="AMP-dom_DIP2-like"/>
    <property type="match status" value="1"/>
</dbReference>
<keyword evidence="7" id="KW-0472">Membrane</keyword>
<dbReference type="PROSITE" id="PS00455">
    <property type="entry name" value="AMP_BINDING"/>
    <property type="match status" value="1"/>
</dbReference>
<dbReference type="EMBL" id="JBHULX010000004">
    <property type="protein sequence ID" value="MFD2590572.1"/>
    <property type="molecule type" value="Genomic_DNA"/>
</dbReference>
<dbReference type="InterPro" id="IPR000873">
    <property type="entry name" value="AMP-dep_synth/lig_dom"/>
</dbReference>
<dbReference type="InterPro" id="IPR025110">
    <property type="entry name" value="AMP-bd_C"/>
</dbReference>
<evidence type="ECO:0000256" key="4">
    <source>
        <dbReference type="ARBA" id="ARBA00022598"/>
    </source>
</evidence>
<dbReference type="SUPFAM" id="SSF47336">
    <property type="entry name" value="ACP-like"/>
    <property type="match status" value="1"/>
</dbReference>
<evidence type="ECO:0000256" key="6">
    <source>
        <dbReference type="ARBA" id="ARBA00023098"/>
    </source>
</evidence>
<feature type="transmembrane region" description="Helical" evidence="7">
    <location>
        <begin position="60"/>
        <end position="81"/>
    </location>
</feature>
<dbReference type="Gene3D" id="1.10.1200.10">
    <property type="entry name" value="ACP-like"/>
    <property type="match status" value="1"/>
</dbReference>
<keyword evidence="3" id="KW-0597">Phosphoprotein</keyword>
<keyword evidence="7" id="KW-0812">Transmembrane</keyword>
<evidence type="ECO:0000313" key="9">
    <source>
        <dbReference type="EMBL" id="MFD2590572.1"/>
    </source>
</evidence>
<dbReference type="InterPro" id="IPR020845">
    <property type="entry name" value="AMP-binding_CS"/>
</dbReference>
<dbReference type="Pfam" id="PF00501">
    <property type="entry name" value="AMP-binding"/>
    <property type="match status" value="1"/>
</dbReference>
<evidence type="ECO:0000259" key="8">
    <source>
        <dbReference type="PROSITE" id="PS50075"/>
    </source>
</evidence>
<keyword evidence="4" id="KW-0436">Ligase</keyword>
<evidence type="ECO:0000256" key="1">
    <source>
        <dbReference type="ARBA" id="ARBA00006432"/>
    </source>
</evidence>
<keyword evidence="10" id="KW-1185">Reference proteome</keyword>
<evidence type="ECO:0000256" key="3">
    <source>
        <dbReference type="ARBA" id="ARBA00022553"/>
    </source>
</evidence>
<accession>A0ABW5N4K7</accession>
<proteinExistence type="inferred from homology"/>
<dbReference type="InterPro" id="IPR040097">
    <property type="entry name" value="FAAL/FAAC"/>
</dbReference>
<evidence type="ECO:0000256" key="2">
    <source>
        <dbReference type="ARBA" id="ARBA00022450"/>
    </source>
</evidence>
<dbReference type="Gene3D" id="3.30.300.30">
    <property type="match status" value="1"/>
</dbReference>
<gene>
    <name evidence="9" type="ORF">ACFSTE_06980</name>
</gene>
<keyword evidence="7" id="KW-1133">Transmembrane helix</keyword>
<dbReference type="Gene3D" id="3.40.50.12780">
    <property type="entry name" value="N-terminal domain of ligase-like"/>
    <property type="match status" value="1"/>
</dbReference>
<dbReference type="PROSITE" id="PS50075">
    <property type="entry name" value="CARRIER"/>
    <property type="match status" value="1"/>
</dbReference>
<dbReference type="PANTHER" id="PTHR22754">
    <property type="entry name" value="DISCO-INTERACTING PROTEIN 2 DIP2 -RELATED"/>
    <property type="match status" value="1"/>
</dbReference>
<keyword evidence="6" id="KW-0443">Lipid metabolism</keyword>
<comment type="caution">
    <text evidence="9">The sequence shown here is derived from an EMBL/GenBank/DDBJ whole genome shotgun (WGS) entry which is preliminary data.</text>
</comment>
<evidence type="ECO:0000256" key="5">
    <source>
        <dbReference type="ARBA" id="ARBA00022832"/>
    </source>
</evidence>
<dbReference type="SMART" id="SM00823">
    <property type="entry name" value="PKS_PP"/>
    <property type="match status" value="1"/>
</dbReference>
<dbReference type="Proteomes" id="UP001597459">
    <property type="component" value="Unassembled WGS sequence"/>
</dbReference>
<keyword evidence="2" id="KW-0596">Phosphopantetheine</keyword>
<comment type="similarity">
    <text evidence="1">Belongs to the ATP-dependent AMP-binding enzyme family.</text>
</comment>
<dbReference type="InterPro" id="IPR045851">
    <property type="entry name" value="AMP-bd_C_sf"/>
</dbReference>